<proteinExistence type="predicted"/>
<dbReference type="RefSeq" id="WP_065255510.1">
    <property type="nucleotide sequence ID" value="NZ_JARDJM010000010.1"/>
</dbReference>
<dbReference type="PROSITE" id="PS51257">
    <property type="entry name" value="PROKAR_LIPOPROTEIN"/>
    <property type="match status" value="1"/>
</dbReference>
<evidence type="ECO:0000313" key="2">
    <source>
        <dbReference type="Proteomes" id="UP000092607"/>
    </source>
</evidence>
<protein>
    <submittedName>
        <fullName evidence="1">Uncharacterized protein</fullName>
    </submittedName>
</protein>
<sequence>MIGKLGLLFLKDKPNLKRVAMRLIILICAILLVACTGTQQRQICEDLGGKWGSVKSKCYRLNSMKQCIKDNTCVDNWHWFAGDYCHKIELGMDKETAIFWLGKPKELNFQHQNTLTWQAYKVDAGTVTADFTNNQLTGFDCPE</sequence>
<name>A0A1B8Q1S7_MORLA</name>
<accession>A0A1B8Q1S7</accession>
<comment type="caution">
    <text evidence="1">The sequence shown here is derived from an EMBL/GenBank/DDBJ whole genome shotgun (WGS) entry which is preliminary data.</text>
</comment>
<reference evidence="1 2" key="1">
    <citation type="submission" date="2016-06" db="EMBL/GenBank/DDBJ databases">
        <title>Draft genome of Moraxella lacunata CCUG 57757A.</title>
        <authorList>
            <person name="Salva-Serra F."/>
            <person name="Engstrom-Jakobsson H."/>
            <person name="Thorell K."/>
            <person name="Gonzales-Siles L."/>
            <person name="Karlsson R."/>
            <person name="Boulund F."/>
            <person name="Engstrand L."/>
            <person name="Kristiansson E."/>
            <person name="Moore E."/>
        </authorList>
    </citation>
    <scope>NUCLEOTIDE SEQUENCE [LARGE SCALE GENOMIC DNA]</scope>
    <source>
        <strain evidence="1 2">CCUG 57757A</strain>
    </source>
</reference>
<dbReference type="Proteomes" id="UP000092607">
    <property type="component" value="Unassembled WGS sequence"/>
</dbReference>
<gene>
    <name evidence="1" type="ORF">A9309_07045</name>
</gene>
<evidence type="ECO:0000313" key="1">
    <source>
        <dbReference type="EMBL" id="OBX62687.1"/>
    </source>
</evidence>
<organism evidence="1 2">
    <name type="scientific">Moraxella lacunata</name>
    <dbReference type="NCBI Taxonomy" id="477"/>
    <lineage>
        <taxon>Bacteria</taxon>
        <taxon>Pseudomonadati</taxon>
        <taxon>Pseudomonadota</taxon>
        <taxon>Gammaproteobacteria</taxon>
        <taxon>Moraxellales</taxon>
        <taxon>Moraxellaceae</taxon>
        <taxon>Moraxella</taxon>
    </lineage>
</organism>
<dbReference type="OrthoDB" id="9933957at2"/>
<dbReference type="AlphaFoldDB" id="A0A1B8Q1S7"/>
<dbReference type="EMBL" id="LZMS01000059">
    <property type="protein sequence ID" value="OBX62687.1"/>
    <property type="molecule type" value="Genomic_DNA"/>
</dbReference>